<organism evidence="2 3">
    <name type="scientific">Candidatus Saganbacteria bacterium CG08_land_8_20_14_0_20_45_16</name>
    <dbReference type="NCBI Taxonomy" id="2014293"/>
    <lineage>
        <taxon>Bacteria</taxon>
        <taxon>Bacillati</taxon>
        <taxon>Saganbacteria</taxon>
    </lineage>
</organism>
<dbReference type="GO" id="GO:0016747">
    <property type="term" value="F:acyltransferase activity, transferring groups other than amino-acyl groups"/>
    <property type="evidence" value="ECO:0007669"/>
    <property type="project" value="InterPro"/>
</dbReference>
<dbReference type="PROSITE" id="PS50817">
    <property type="entry name" value="INTEIN_N_TER"/>
    <property type="match status" value="1"/>
</dbReference>
<dbReference type="CDD" id="cd04301">
    <property type="entry name" value="NAT_SF"/>
    <property type="match status" value="1"/>
</dbReference>
<name>A0A2H0Y1C1_UNCSA</name>
<dbReference type="SUPFAM" id="SSF55729">
    <property type="entry name" value="Acyl-CoA N-acyltransferases (Nat)"/>
    <property type="match status" value="1"/>
</dbReference>
<evidence type="ECO:0000259" key="1">
    <source>
        <dbReference type="PROSITE" id="PS51186"/>
    </source>
</evidence>
<proteinExistence type="predicted"/>
<dbReference type="InterPro" id="IPR016181">
    <property type="entry name" value="Acyl_CoA_acyltransferase"/>
</dbReference>
<dbReference type="GO" id="GO:0016539">
    <property type="term" value="P:intein-mediated protein splicing"/>
    <property type="evidence" value="ECO:0007669"/>
    <property type="project" value="InterPro"/>
</dbReference>
<dbReference type="AlphaFoldDB" id="A0A2H0Y1C1"/>
<reference evidence="2 3" key="1">
    <citation type="submission" date="2017-09" db="EMBL/GenBank/DDBJ databases">
        <title>Depth-based differentiation of microbial function through sediment-hosted aquifers and enrichment of novel symbionts in the deep terrestrial subsurface.</title>
        <authorList>
            <person name="Probst A.J."/>
            <person name="Ladd B."/>
            <person name="Jarett J.K."/>
            <person name="Geller-Mcgrath D.E."/>
            <person name="Sieber C.M."/>
            <person name="Emerson J.B."/>
            <person name="Anantharaman K."/>
            <person name="Thomas B.C."/>
            <person name="Malmstrom R."/>
            <person name="Stieglmeier M."/>
            <person name="Klingl A."/>
            <person name="Woyke T."/>
            <person name="Ryan C.M."/>
            <person name="Banfield J.F."/>
        </authorList>
    </citation>
    <scope>NUCLEOTIDE SEQUENCE [LARGE SCALE GENOMIC DNA]</scope>
    <source>
        <strain evidence="2">CG08_land_8_20_14_0_20_45_16</strain>
    </source>
</reference>
<dbReference type="Pfam" id="PF00583">
    <property type="entry name" value="Acetyltransf_1"/>
    <property type="match status" value="1"/>
</dbReference>
<dbReference type="Gene3D" id="3.40.630.30">
    <property type="match status" value="1"/>
</dbReference>
<evidence type="ECO:0000313" key="2">
    <source>
        <dbReference type="EMBL" id="PIS30331.1"/>
    </source>
</evidence>
<feature type="domain" description="N-acetyltransferase" evidence="1">
    <location>
        <begin position="49"/>
        <end position="194"/>
    </location>
</feature>
<evidence type="ECO:0000313" key="3">
    <source>
        <dbReference type="Proteomes" id="UP000231343"/>
    </source>
</evidence>
<dbReference type="InterPro" id="IPR006141">
    <property type="entry name" value="Intein_N"/>
</dbReference>
<dbReference type="PROSITE" id="PS51186">
    <property type="entry name" value="GNAT"/>
    <property type="match status" value="1"/>
</dbReference>
<accession>A0A2H0Y1C1</accession>
<comment type="caution">
    <text evidence="2">The sequence shown here is derived from an EMBL/GenBank/DDBJ whole genome shotgun (WGS) entry which is preliminary data.</text>
</comment>
<dbReference type="Proteomes" id="UP000231343">
    <property type="component" value="Unassembled WGS sequence"/>
</dbReference>
<gene>
    <name evidence="2" type="ORF">COT42_03205</name>
</gene>
<protein>
    <recommendedName>
        <fullName evidence="1">N-acetyltransferase domain-containing protein</fullName>
    </recommendedName>
</protein>
<dbReference type="InterPro" id="IPR000182">
    <property type="entry name" value="GNAT_dom"/>
</dbReference>
<dbReference type="EMBL" id="PEYM01000057">
    <property type="protein sequence ID" value="PIS30331.1"/>
    <property type="molecule type" value="Genomic_DNA"/>
</dbReference>
<sequence length="214" mass="25133">MFDIVETKFKNIIRRLKSFFKKEIKSFQLELFLPLNRRGKRAYAMLEGYCLRVFSNDDRAEIVELMQLAGFQKWNFDVLQQALYLCVPNGAFVLVESKTNKIVAMMMARHVSDAEHQCGGRIDWLAVDPRYRGKSFGYIVASAATNRLIDINYGNIYVTTDDHRLAAIKTFLKIGFIPNVYRPEMYERWRKLCSNLNVPFQPEQWDKIKKDLKE</sequence>